<name>A0ABV0P5I8_9TELE</name>
<dbReference type="Proteomes" id="UP001476798">
    <property type="component" value="Unassembled WGS sequence"/>
</dbReference>
<reference evidence="1 2" key="1">
    <citation type="submission" date="2021-06" db="EMBL/GenBank/DDBJ databases">
        <authorList>
            <person name="Palmer J.M."/>
        </authorList>
    </citation>
    <scope>NUCLEOTIDE SEQUENCE [LARGE SCALE GENOMIC DNA]</scope>
    <source>
        <strain evidence="1 2">GA_2019</strain>
        <tissue evidence="1">Muscle</tissue>
    </source>
</reference>
<gene>
    <name evidence="1" type="primary">FAM20C_3</name>
    <name evidence="1" type="ORF">GOODEAATRI_016289</name>
</gene>
<proteinExistence type="predicted"/>
<keyword evidence="2" id="KW-1185">Reference proteome</keyword>
<keyword evidence="1" id="KW-0723">Serine/threonine-protein kinase</keyword>
<dbReference type="GO" id="GO:0004674">
    <property type="term" value="F:protein serine/threonine kinase activity"/>
    <property type="evidence" value="ECO:0007669"/>
    <property type="project" value="UniProtKB-KW"/>
</dbReference>
<dbReference type="EMBL" id="JAHRIO010061219">
    <property type="protein sequence ID" value="MEQ2178648.1"/>
    <property type="molecule type" value="Genomic_DNA"/>
</dbReference>
<organism evidence="1 2">
    <name type="scientific">Goodea atripinnis</name>
    <dbReference type="NCBI Taxonomy" id="208336"/>
    <lineage>
        <taxon>Eukaryota</taxon>
        <taxon>Metazoa</taxon>
        <taxon>Chordata</taxon>
        <taxon>Craniata</taxon>
        <taxon>Vertebrata</taxon>
        <taxon>Euteleostomi</taxon>
        <taxon>Actinopterygii</taxon>
        <taxon>Neopterygii</taxon>
        <taxon>Teleostei</taxon>
        <taxon>Neoteleostei</taxon>
        <taxon>Acanthomorphata</taxon>
        <taxon>Ovalentaria</taxon>
        <taxon>Atherinomorphae</taxon>
        <taxon>Cyprinodontiformes</taxon>
        <taxon>Goodeidae</taxon>
        <taxon>Goodea</taxon>
    </lineage>
</organism>
<evidence type="ECO:0000313" key="2">
    <source>
        <dbReference type="Proteomes" id="UP001476798"/>
    </source>
</evidence>
<feature type="non-terminal residue" evidence="1">
    <location>
        <position position="1"/>
    </location>
</feature>
<dbReference type="InterPro" id="IPR024869">
    <property type="entry name" value="FAM20"/>
</dbReference>
<protein>
    <submittedName>
        <fullName evidence="1">Extracellular serine/threonine protein kinase fam20c</fullName>
    </submittedName>
</protein>
<dbReference type="PANTHER" id="PTHR12450">
    <property type="entry name" value="DENTIN MATRIX PROTEIN 4 PROTEIN FAM20"/>
    <property type="match status" value="1"/>
</dbReference>
<accession>A0ABV0P5I8</accession>
<sequence length="63" mass="7132">TGEGTDDEFSPTGEMTAESYPNWLRFHIGINRYELYSRHNPVVDALLEDLVTQRITSVGESDT</sequence>
<comment type="caution">
    <text evidence="1">The sequence shown here is derived from an EMBL/GenBank/DDBJ whole genome shotgun (WGS) entry which is preliminary data.</text>
</comment>
<keyword evidence="1" id="KW-0808">Transferase</keyword>
<dbReference type="PANTHER" id="PTHR12450:SF11">
    <property type="entry name" value="EXTRACELLULAR SERINE_THREONINE PROTEIN KINASE FAM20C"/>
    <property type="match status" value="1"/>
</dbReference>
<evidence type="ECO:0000313" key="1">
    <source>
        <dbReference type="EMBL" id="MEQ2178648.1"/>
    </source>
</evidence>
<keyword evidence="1" id="KW-0418">Kinase</keyword>